<accession>A0A401QRH5</accession>
<organism evidence="2 3">
    <name type="scientific">Streptomyces noursei</name>
    <name type="common">Streptomyces albulus</name>
    <dbReference type="NCBI Taxonomy" id="1971"/>
    <lineage>
        <taxon>Bacteria</taxon>
        <taxon>Bacillati</taxon>
        <taxon>Actinomycetota</taxon>
        <taxon>Actinomycetes</taxon>
        <taxon>Kitasatosporales</taxon>
        <taxon>Streptomycetaceae</taxon>
        <taxon>Streptomyces</taxon>
    </lineage>
</organism>
<dbReference type="InterPro" id="IPR037883">
    <property type="entry name" value="Knr4/Smi1-like_sf"/>
</dbReference>
<proteinExistence type="predicted"/>
<sequence length="251" mass="28030">MRVVEVTDDVRDQCTQLGSGVVYALRVLCAQLVDDPLRGVPGWDPSMYVVHVDGETFWQRIGSWLRRHAPTTHAALKSGASEAELAALEEVLGVRIPVPLRALWRQCAGSRDVRGAGLFPDHGWALMDLDAVARSYEGHITSQRRWEQQFGAEEGMPLWKSSWLPFCSWSVTDLSHGRFVDGESGETGSWGETAERTVEDESLTMLLEEMADRLEYPKLFPGYEPGLIGGMLVWGPPHAPEERALWEPWSG</sequence>
<dbReference type="InterPro" id="IPR018958">
    <property type="entry name" value="Knr4/Smi1-like_dom"/>
</dbReference>
<dbReference type="AlphaFoldDB" id="A0A401QRH5"/>
<name>A0A401QRH5_STRNR</name>
<evidence type="ECO:0000259" key="1">
    <source>
        <dbReference type="SMART" id="SM00860"/>
    </source>
</evidence>
<dbReference type="Pfam" id="PF09346">
    <property type="entry name" value="SMI1_KNR4"/>
    <property type="match status" value="1"/>
</dbReference>
<reference evidence="2 3" key="1">
    <citation type="journal article" date="2019" name="Microbiol. Resour. Announc.">
        <title>Draft Genome Sequence of the Most Traditional epsilon-Poly-l-Lysine Producer, Streptomyces albulus NBRC14147.</title>
        <authorList>
            <person name="Yamanaka K."/>
            <person name="Hamano Y."/>
        </authorList>
    </citation>
    <scope>NUCLEOTIDE SEQUENCE [LARGE SCALE GENOMIC DNA]</scope>
    <source>
        <strain evidence="2 3">NBRC 14147</strain>
    </source>
</reference>
<protein>
    <recommendedName>
        <fullName evidence="1">Knr4/Smi1-like domain-containing protein</fullName>
    </recommendedName>
</protein>
<evidence type="ECO:0000313" key="2">
    <source>
        <dbReference type="EMBL" id="GCB87893.1"/>
    </source>
</evidence>
<dbReference type="SMART" id="SM00860">
    <property type="entry name" value="SMI1_KNR4"/>
    <property type="match status" value="1"/>
</dbReference>
<feature type="domain" description="Knr4/Smi1-like" evidence="1">
    <location>
        <begin position="79"/>
        <end position="209"/>
    </location>
</feature>
<evidence type="ECO:0000313" key="3">
    <source>
        <dbReference type="Proteomes" id="UP000288351"/>
    </source>
</evidence>
<dbReference type="Proteomes" id="UP000288351">
    <property type="component" value="Unassembled WGS sequence"/>
</dbReference>
<gene>
    <name evidence="2" type="ORF">SALB_00562</name>
</gene>
<dbReference type="EMBL" id="BHXC01000002">
    <property type="protein sequence ID" value="GCB87893.1"/>
    <property type="molecule type" value="Genomic_DNA"/>
</dbReference>
<dbReference type="SUPFAM" id="SSF160631">
    <property type="entry name" value="SMI1/KNR4-like"/>
    <property type="match status" value="1"/>
</dbReference>
<comment type="caution">
    <text evidence="2">The sequence shown here is derived from an EMBL/GenBank/DDBJ whole genome shotgun (WGS) entry which is preliminary data.</text>
</comment>